<protein>
    <submittedName>
        <fullName evidence="1">Uncharacterized protein</fullName>
    </submittedName>
</protein>
<proteinExistence type="predicted"/>
<dbReference type="Proteomes" id="UP001056120">
    <property type="component" value="Linkage Group LG07"/>
</dbReference>
<comment type="caution">
    <text evidence="1">The sequence shown here is derived from an EMBL/GenBank/DDBJ whole genome shotgun (WGS) entry which is preliminary data.</text>
</comment>
<evidence type="ECO:0000313" key="1">
    <source>
        <dbReference type="EMBL" id="KAI3809918.1"/>
    </source>
</evidence>
<reference evidence="1 2" key="2">
    <citation type="journal article" date="2022" name="Mol. Ecol. Resour.">
        <title>The genomes of chicory, endive, great burdock and yacon provide insights into Asteraceae paleo-polyploidization history and plant inulin production.</title>
        <authorList>
            <person name="Fan W."/>
            <person name="Wang S."/>
            <person name="Wang H."/>
            <person name="Wang A."/>
            <person name="Jiang F."/>
            <person name="Liu H."/>
            <person name="Zhao H."/>
            <person name="Xu D."/>
            <person name="Zhang Y."/>
        </authorList>
    </citation>
    <scope>NUCLEOTIDE SEQUENCE [LARGE SCALE GENOMIC DNA]</scope>
    <source>
        <strain evidence="2">cv. Yunnan</strain>
        <tissue evidence="1">Leaves</tissue>
    </source>
</reference>
<sequence length="125" mass="14248">MPVNLADQVPNATTVLVEECLQHPFFYGNTWISRPLADPHQLTMDSIGSQPNLELNLWDFNHKKDDCFLGSTLAVNTNVSNIEMIRKTATRRQDLMFCSDYEDEAQHPGSCYDLKPRKGDRRCGC</sequence>
<keyword evidence="2" id="KW-1185">Reference proteome</keyword>
<organism evidence="1 2">
    <name type="scientific">Smallanthus sonchifolius</name>
    <dbReference type="NCBI Taxonomy" id="185202"/>
    <lineage>
        <taxon>Eukaryota</taxon>
        <taxon>Viridiplantae</taxon>
        <taxon>Streptophyta</taxon>
        <taxon>Embryophyta</taxon>
        <taxon>Tracheophyta</taxon>
        <taxon>Spermatophyta</taxon>
        <taxon>Magnoliopsida</taxon>
        <taxon>eudicotyledons</taxon>
        <taxon>Gunneridae</taxon>
        <taxon>Pentapetalae</taxon>
        <taxon>asterids</taxon>
        <taxon>campanulids</taxon>
        <taxon>Asterales</taxon>
        <taxon>Asteraceae</taxon>
        <taxon>Asteroideae</taxon>
        <taxon>Heliantheae alliance</taxon>
        <taxon>Millerieae</taxon>
        <taxon>Smallanthus</taxon>
    </lineage>
</organism>
<name>A0ACB9INW5_9ASTR</name>
<accession>A0ACB9INW5</accession>
<gene>
    <name evidence="1" type="ORF">L1987_19521</name>
</gene>
<dbReference type="EMBL" id="CM042024">
    <property type="protein sequence ID" value="KAI3809918.1"/>
    <property type="molecule type" value="Genomic_DNA"/>
</dbReference>
<evidence type="ECO:0000313" key="2">
    <source>
        <dbReference type="Proteomes" id="UP001056120"/>
    </source>
</evidence>
<reference evidence="2" key="1">
    <citation type="journal article" date="2022" name="Mol. Ecol. Resour.">
        <title>The genomes of chicory, endive, great burdock and yacon provide insights into Asteraceae palaeo-polyploidization history and plant inulin production.</title>
        <authorList>
            <person name="Fan W."/>
            <person name="Wang S."/>
            <person name="Wang H."/>
            <person name="Wang A."/>
            <person name="Jiang F."/>
            <person name="Liu H."/>
            <person name="Zhao H."/>
            <person name="Xu D."/>
            <person name="Zhang Y."/>
        </authorList>
    </citation>
    <scope>NUCLEOTIDE SEQUENCE [LARGE SCALE GENOMIC DNA]</scope>
    <source>
        <strain evidence="2">cv. Yunnan</strain>
    </source>
</reference>